<evidence type="ECO:0000256" key="16">
    <source>
        <dbReference type="RuleBase" id="RU003515"/>
    </source>
</evidence>
<feature type="binding site" evidence="14 15">
    <location>
        <position position="18"/>
    </location>
    <ligand>
        <name>a divalent metal cation</name>
        <dbReference type="ChEBI" id="CHEBI:60240"/>
    </ligand>
</feature>
<dbReference type="Pfam" id="PF01351">
    <property type="entry name" value="RNase_HII"/>
    <property type="match status" value="1"/>
</dbReference>
<dbReference type="EMBL" id="PYVU01000010">
    <property type="protein sequence ID" value="PTB97579.1"/>
    <property type="molecule type" value="Genomic_DNA"/>
</dbReference>
<evidence type="ECO:0000256" key="7">
    <source>
        <dbReference type="ARBA" id="ARBA00019179"/>
    </source>
</evidence>
<feature type="domain" description="RNase H type-2" evidence="17">
    <location>
        <begin position="12"/>
        <end position="202"/>
    </location>
</feature>
<keyword evidence="13 14" id="KW-0464">Manganese</keyword>
<dbReference type="InterPro" id="IPR001352">
    <property type="entry name" value="RNase_HII/HIII"/>
</dbReference>
<comment type="catalytic activity">
    <reaction evidence="1 14 15 16">
        <text>Endonucleolytic cleavage to 5'-phosphomonoester.</text>
        <dbReference type="EC" id="3.1.26.4"/>
    </reaction>
</comment>
<evidence type="ECO:0000256" key="14">
    <source>
        <dbReference type="HAMAP-Rule" id="MF_00052"/>
    </source>
</evidence>
<evidence type="ECO:0000256" key="3">
    <source>
        <dbReference type="ARBA" id="ARBA00004065"/>
    </source>
</evidence>
<dbReference type="EC" id="3.1.26.4" evidence="6 14"/>
<dbReference type="InterPro" id="IPR022898">
    <property type="entry name" value="RNase_HII"/>
</dbReference>
<dbReference type="GO" id="GO:0030145">
    <property type="term" value="F:manganese ion binding"/>
    <property type="evidence" value="ECO:0007669"/>
    <property type="project" value="UniProtKB-UniRule"/>
</dbReference>
<comment type="cofactor">
    <cofactor evidence="2">
        <name>Mg(2+)</name>
        <dbReference type="ChEBI" id="CHEBI:18420"/>
    </cofactor>
</comment>
<reference evidence="18 19" key="1">
    <citation type="submission" date="2018-03" db="EMBL/GenBank/DDBJ databases">
        <title>Cross-interface Injection: A General Nanoliter Liquid Handling Method Applied to Single Cells Genome Amplification Automated Nanoliter Liquid Handling Applied to Single Cell Multiple Displacement Amplification.</title>
        <authorList>
            <person name="Yun J."/>
            <person name="Xu P."/>
            <person name="Xu J."/>
            <person name="Dai X."/>
            <person name="Wang Y."/>
            <person name="Zheng X."/>
            <person name="Cao C."/>
            <person name="Yi Q."/>
            <person name="Zhu Y."/>
            <person name="Wang L."/>
            <person name="Dong Z."/>
            <person name="Huang Y."/>
            <person name="Huang L."/>
            <person name="Du W."/>
        </authorList>
    </citation>
    <scope>NUCLEOTIDE SEQUENCE [LARGE SCALE GENOMIC DNA]</scope>
    <source>
        <strain evidence="18 19">Z-D1-2</strain>
    </source>
</reference>
<comment type="subcellular location">
    <subcellularLocation>
        <location evidence="4 14">Cytoplasm</location>
    </subcellularLocation>
</comment>
<protein>
    <recommendedName>
        <fullName evidence="7 14">Ribonuclease HII</fullName>
        <shortName evidence="14">RNase HII</shortName>
        <ecNumber evidence="6 14">3.1.26.4</ecNumber>
    </recommendedName>
</protein>
<dbReference type="InterPro" id="IPR012337">
    <property type="entry name" value="RNaseH-like_sf"/>
</dbReference>
<dbReference type="SUPFAM" id="SSF53098">
    <property type="entry name" value="Ribonuclease H-like"/>
    <property type="match status" value="1"/>
</dbReference>
<evidence type="ECO:0000256" key="10">
    <source>
        <dbReference type="ARBA" id="ARBA00022723"/>
    </source>
</evidence>
<keyword evidence="11 14" id="KW-0255">Endonuclease</keyword>
<dbReference type="GO" id="GO:0043137">
    <property type="term" value="P:DNA replication, removal of RNA primer"/>
    <property type="evidence" value="ECO:0007669"/>
    <property type="project" value="TreeGrafter"/>
</dbReference>
<feature type="binding site" evidence="14 15">
    <location>
        <position position="110"/>
    </location>
    <ligand>
        <name>a divalent metal cation</name>
        <dbReference type="ChEBI" id="CHEBI:60240"/>
    </ligand>
</feature>
<dbReference type="NCBIfam" id="NF000595">
    <property type="entry name" value="PRK00015.1-3"/>
    <property type="match status" value="1"/>
</dbReference>
<evidence type="ECO:0000256" key="13">
    <source>
        <dbReference type="ARBA" id="ARBA00023211"/>
    </source>
</evidence>
<dbReference type="PANTHER" id="PTHR10954">
    <property type="entry name" value="RIBONUCLEASE H2 SUBUNIT A"/>
    <property type="match status" value="1"/>
</dbReference>
<evidence type="ECO:0000256" key="9">
    <source>
        <dbReference type="ARBA" id="ARBA00022722"/>
    </source>
</evidence>
<dbReference type="Proteomes" id="UP000240608">
    <property type="component" value="Unassembled WGS sequence"/>
</dbReference>
<keyword evidence="9 14" id="KW-0540">Nuclease</keyword>
<evidence type="ECO:0000259" key="17">
    <source>
        <dbReference type="PROSITE" id="PS51975"/>
    </source>
</evidence>
<dbReference type="GO" id="GO:0005737">
    <property type="term" value="C:cytoplasm"/>
    <property type="evidence" value="ECO:0007669"/>
    <property type="project" value="UniProtKB-SubCell"/>
</dbReference>
<evidence type="ECO:0000256" key="6">
    <source>
        <dbReference type="ARBA" id="ARBA00012180"/>
    </source>
</evidence>
<dbReference type="Gene3D" id="3.30.420.10">
    <property type="entry name" value="Ribonuclease H-like superfamily/Ribonuclease H"/>
    <property type="match status" value="1"/>
</dbReference>
<sequence length="203" mass="22741">MSLLSYYHNKNAYEAGCDEVGRGCLAGPVVAAAVILPKDFTHSFLTDSKLLNATKRKELVKEIKQQAVAYAIASCSPAEIDKINILHASFLAMHRALDQLKPTPDFLLIDGNRFTQYKEIDHACIVKGDSKYLSIAAASILAKEYRDELMHQLAKDFPYYGWDTNVGYPTKVHRKGLEEFGPCHHHRKSFKLTVENLGSVNTQ</sequence>
<gene>
    <name evidence="14" type="primary">rnhB</name>
    <name evidence="18" type="ORF">C9994_02110</name>
</gene>
<proteinExistence type="inferred from homology"/>
<dbReference type="InterPro" id="IPR024567">
    <property type="entry name" value="RNase_HII/HIII_dom"/>
</dbReference>
<comment type="cofactor">
    <cofactor evidence="14 15">
        <name>Mn(2+)</name>
        <dbReference type="ChEBI" id="CHEBI:29035"/>
    </cofactor>
    <cofactor evidence="14 15">
        <name>Mg(2+)</name>
        <dbReference type="ChEBI" id="CHEBI:18420"/>
    </cofactor>
    <text evidence="14 15">Manganese or magnesium. Binds 1 divalent metal ion per monomer in the absence of substrate. May bind a second metal ion after substrate binding.</text>
</comment>
<evidence type="ECO:0000313" key="18">
    <source>
        <dbReference type="EMBL" id="PTB97579.1"/>
    </source>
</evidence>
<dbReference type="InterPro" id="IPR036397">
    <property type="entry name" value="RNaseH_sf"/>
</dbReference>
<keyword evidence="12 14" id="KW-0378">Hydrolase</keyword>
<dbReference type="PROSITE" id="PS51975">
    <property type="entry name" value="RNASE_H_2"/>
    <property type="match status" value="1"/>
</dbReference>
<evidence type="ECO:0000256" key="8">
    <source>
        <dbReference type="ARBA" id="ARBA00022490"/>
    </source>
</evidence>
<dbReference type="PANTHER" id="PTHR10954:SF18">
    <property type="entry name" value="RIBONUCLEASE HII"/>
    <property type="match status" value="1"/>
</dbReference>
<evidence type="ECO:0000313" key="19">
    <source>
        <dbReference type="Proteomes" id="UP000240608"/>
    </source>
</evidence>
<dbReference type="GO" id="GO:0032299">
    <property type="term" value="C:ribonuclease H2 complex"/>
    <property type="evidence" value="ECO:0007669"/>
    <property type="project" value="TreeGrafter"/>
</dbReference>
<keyword evidence="10 14" id="KW-0479">Metal-binding</keyword>
<comment type="function">
    <text evidence="3 14 16">Endonuclease that specifically degrades the RNA of RNA-DNA hybrids.</text>
</comment>
<dbReference type="HAMAP" id="MF_00052_B">
    <property type="entry name" value="RNase_HII_B"/>
    <property type="match status" value="1"/>
</dbReference>
<evidence type="ECO:0000256" key="5">
    <source>
        <dbReference type="ARBA" id="ARBA00007383"/>
    </source>
</evidence>
<dbReference type="GO" id="GO:0006298">
    <property type="term" value="P:mismatch repair"/>
    <property type="evidence" value="ECO:0007669"/>
    <property type="project" value="TreeGrafter"/>
</dbReference>
<comment type="similarity">
    <text evidence="5 14 16">Belongs to the RNase HII family.</text>
</comment>
<dbReference type="GO" id="GO:0004523">
    <property type="term" value="F:RNA-DNA hybrid ribonuclease activity"/>
    <property type="evidence" value="ECO:0007669"/>
    <property type="project" value="UniProtKB-UniRule"/>
</dbReference>
<evidence type="ECO:0000256" key="15">
    <source>
        <dbReference type="PROSITE-ProRule" id="PRU01319"/>
    </source>
</evidence>
<comment type="caution">
    <text evidence="18">The sequence shown here is derived from an EMBL/GenBank/DDBJ whole genome shotgun (WGS) entry which is preliminary data.</text>
</comment>
<accession>A0A2T4DUU0</accession>
<dbReference type="CDD" id="cd07182">
    <property type="entry name" value="RNase_HII_bacteria_HII_like"/>
    <property type="match status" value="1"/>
</dbReference>
<evidence type="ECO:0000256" key="4">
    <source>
        <dbReference type="ARBA" id="ARBA00004496"/>
    </source>
</evidence>
<name>A0A2T4DUU0_9BACT</name>
<organism evidence="18 19">
    <name type="scientific">Marivirga lumbricoides</name>
    <dbReference type="NCBI Taxonomy" id="1046115"/>
    <lineage>
        <taxon>Bacteria</taxon>
        <taxon>Pseudomonadati</taxon>
        <taxon>Bacteroidota</taxon>
        <taxon>Cytophagia</taxon>
        <taxon>Cytophagales</taxon>
        <taxon>Marivirgaceae</taxon>
        <taxon>Marivirga</taxon>
    </lineage>
</organism>
<evidence type="ECO:0000256" key="2">
    <source>
        <dbReference type="ARBA" id="ARBA00001946"/>
    </source>
</evidence>
<feature type="binding site" evidence="14 15">
    <location>
        <position position="19"/>
    </location>
    <ligand>
        <name>a divalent metal cation</name>
        <dbReference type="ChEBI" id="CHEBI:60240"/>
    </ligand>
</feature>
<evidence type="ECO:0000256" key="1">
    <source>
        <dbReference type="ARBA" id="ARBA00000077"/>
    </source>
</evidence>
<keyword evidence="8 14" id="KW-0963">Cytoplasm</keyword>
<dbReference type="GO" id="GO:0003723">
    <property type="term" value="F:RNA binding"/>
    <property type="evidence" value="ECO:0007669"/>
    <property type="project" value="UniProtKB-UniRule"/>
</dbReference>
<evidence type="ECO:0000256" key="12">
    <source>
        <dbReference type="ARBA" id="ARBA00022801"/>
    </source>
</evidence>
<dbReference type="AlphaFoldDB" id="A0A2T4DUU0"/>
<evidence type="ECO:0000256" key="11">
    <source>
        <dbReference type="ARBA" id="ARBA00022759"/>
    </source>
</evidence>